<dbReference type="InterPro" id="IPR013108">
    <property type="entry name" value="Amidohydro_3"/>
</dbReference>
<organism evidence="3 4">
    <name type="scientific">Agromyces salentinus</name>
    <dbReference type="NCBI Taxonomy" id="269421"/>
    <lineage>
        <taxon>Bacteria</taxon>
        <taxon>Bacillati</taxon>
        <taxon>Actinomycetota</taxon>
        <taxon>Actinomycetes</taxon>
        <taxon>Micrococcales</taxon>
        <taxon>Microbacteriaceae</taxon>
        <taxon>Agromyces</taxon>
    </lineage>
</organism>
<keyword evidence="4" id="KW-1185">Reference proteome</keyword>
<dbReference type="NCBIfam" id="NF011990">
    <property type="entry name" value="PRK15446.2-6"/>
    <property type="match status" value="1"/>
</dbReference>
<evidence type="ECO:0000313" key="3">
    <source>
        <dbReference type="EMBL" id="GAA1828762.1"/>
    </source>
</evidence>
<evidence type="ECO:0000259" key="2">
    <source>
        <dbReference type="Pfam" id="PF07969"/>
    </source>
</evidence>
<sequence length="453" mass="47595">MTTTMHGLARVSTLPLPAASSSTPADAAWPLGRAPEDYVLGHVTAVLPDSVIDDARVVVRSGRIVEVSRHPSGSRSDVDGRGAICLPGIVDVHGDALARELRPRPGASVPVGFALASLEGRLGAAGITTAFHGIAYQARSAVGLPIGSPGAEELVADLELHAAVPRVLHRLDVRCPDGVAAFEARLASRPDEVLVVSHEDHTPGQGQYADPATMQRWLMEGERLDEAEAAAHVEWWRASRDERIALRDATLDRLGELARAGRIRLFGHDPETREDVDGLAARGAAVAEFPTTRAAAERARELGLLVVAGAPNVLRGGSHAGNVSAGELVDAGLVDALASDYLPSAQLAAAFMLARAGRCTLARAVELITAGPAKAVGLDDRGSLRAGQRADLVLVDADGPWPHVIATMRTPDDAPAPRDEAPIRRRPAYSRLMRPGPSAAPSPITMMPTTSRP</sequence>
<gene>
    <name evidence="3" type="ORF">GCM10009750_10470</name>
</gene>
<name>A0ABP4YRQ8_9MICO</name>
<comment type="caution">
    <text evidence="3">The sequence shown here is derived from an EMBL/GenBank/DDBJ whole genome shotgun (WGS) entry which is preliminary data.</text>
</comment>
<dbReference type="SUPFAM" id="SSF51338">
    <property type="entry name" value="Composite domain of metallo-dependent hydrolases"/>
    <property type="match status" value="1"/>
</dbReference>
<reference evidence="4" key="1">
    <citation type="journal article" date="2019" name="Int. J. Syst. Evol. Microbiol.">
        <title>The Global Catalogue of Microorganisms (GCM) 10K type strain sequencing project: providing services to taxonomists for standard genome sequencing and annotation.</title>
        <authorList>
            <consortium name="The Broad Institute Genomics Platform"/>
            <consortium name="The Broad Institute Genome Sequencing Center for Infectious Disease"/>
            <person name="Wu L."/>
            <person name="Ma J."/>
        </authorList>
    </citation>
    <scope>NUCLEOTIDE SEQUENCE [LARGE SCALE GENOMIC DNA]</scope>
    <source>
        <strain evidence="4">JCM 14323</strain>
    </source>
</reference>
<feature type="region of interest" description="Disordered" evidence="1">
    <location>
        <begin position="408"/>
        <end position="453"/>
    </location>
</feature>
<dbReference type="Proteomes" id="UP001501746">
    <property type="component" value="Unassembled WGS sequence"/>
</dbReference>
<dbReference type="RefSeq" id="WP_246205254.1">
    <property type="nucleotide sequence ID" value="NZ_BAAANK010000002.1"/>
</dbReference>
<dbReference type="NCBIfam" id="NF011984">
    <property type="entry name" value="PRK15446.1-5"/>
    <property type="match status" value="1"/>
</dbReference>
<feature type="compositionally biased region" description="Basic and acidic residues" evidence="1">
    <location>
        <begin position="410"/>
        <end position="423"/>
    </location>
</feature>
<dbReference type="SUPFAM" id="SSF51556">
    <property type="entry name" value="Metallo-dependent hydrolases"/>
    <property type="match status" value="1"/>
</dbReference>
<evidence type="ECO:0000256" key="1">
    <source>
        <dbReference type="SAM" id="MobiDB-lite"/>
    </source>
</evidence>
<dbReference type="EMBL" id="BAAANK010000002">
    <property type="protein sequence ID" value="GAA1828762.1"/>
    <property type="molecule type" value="Genomic_DNA"/>
</dbReference>
<proteinExistence type="predicted"/>
<dbReference type="InterPro" id="IPR011059">
    <property type="entry name" value="Metal-dep_hydrolase_composite"/>
</dbReference>
<feature type="domain" description="Amidohydrolase 3" evidence="2">
    <location>
        <begin position="288"/>
        <end position="398"/>
    </location>
</feature>
<dbReference type="Pfam" id="PF07969">
    <property type="entry name" value="Amidohydro_3"/>
    <property type="match status" value="1"/>
</dbReference>
<dbReference type="PANTHER" id="PTHR43135:SF3">
    <property type="entry name" value="ALPHA-D-RIBOSE 1-METHYLPHOSPHONATE 5-TRIPHOSPHATE DIPHOSPHATASE"/>
    <property type="match status" value="1"/>
</dbReference>
<accession>A0ABP4YRQ8</accession>
<dbReference type="Gene3D" id="2.30.40.10">
    <property type="entry name" value="Urease, subunit C, domain 1"/>
    <property type="match status" value="1"/>
</dbReference>
<protein>
    <submittedName>
        <fullName evidence="3">Alpha-D-ribose 1-methylphosphonate 5-triphosphate diphosphatase</fullName>
    </submittedName>
</protein>
<dbReference type="InterPro" id="IPR032466">
    <property type="entry name" value="Metal_Hydrolase"/>
</dbReference>
<evidence type="ECO:0000313" key="4">
    <source>
        <dbReference type="Proteomes" id="UP001501746"/>
    </source>
</evidence>
<dbReference type="InterPro" id="IPR051781">
    <property type="entry name" value="Metallo-dep_Hydrolase"/>
</dbReference>
<dbReference type="PANTHER" id="PTHR43135">
    <property type="entry name" value="ALPHA-D-RIBOSE 1-METHYLPHOSPHONATE 5-TRIPHOSPHATE DIPHOSPHATASE"/>
    <property type="match status" value="1"/>
</dbReference>
<dbReference type="Gene3D" id="3.20.20.140">
    <property type="entry name" value="Metal-dependent hydrolases"/>
    <property type="match status" value="1"/>
</dbReference>